<keyword evidence="2" id="KW-0472">Membrane</keyword>
<dbReference type="Pfam" id="PF07228">
    <property type="entry name" value="SpoIIE"/>
    <property type="match status" value="1"/>
</dbReference>
<dbReference type="InterPro" id="IPR001932">
    <property type="entry name" value="PPM-type_phosphatase-like_dom"/>
</dbReference>
<name>A0A9X2RHI1_9BACT</name>
<feature type="transmembrane region" description="Helical" evidence="2">
    <location>
        <begin position="421"/>
        <end position="446"/>
    </location>
</feature>
<feature type="transmembrane region" description="Helical" evidence="2">
    <location>
        <begin position="7"/>
        <end position="26"/>
    </location>
</feature>
<accession>A0A9X2RHI1</accession>
<keyword evidence="2" id="KW-0812">Transmembrane</keyword>
<feature type="transmembrane region" description="Helical" evidence="2">
    <location>
        <begin position="333"/>
        <end position="353"/>
    </location>
</feature>
<evidence type="ECO:0000313" key="5">
    <source>
        <dbReference type="Proteomes" id="UP001139125"/>
    </source>
</evidence>
<sequence length="870" mass="98207">MQQSKKLFRDVLIFLFGVAGIGWFFYSFQNHHPFTITHTKVPKGHIIEKADSVFQSWQYQALDFYPQTEFNTEEDVIDSLQVKWGISEFKNKLRESEFLQNLPLAKWEVREYNLQSENNDYSVEVGLTPDGKVVDFLATTELINQQRPFNRYAVRTVFQNQVDNYSRGLEDSLLTGLSDYQHLNTESGSNSQALTIIERLREIRGMQDERVYEMNNIWNLADFYLGRTAWRSMDLQQDTAELVDQAGLRFARATYSASDSATGVNVELTMELLPAGSMKSMSYRIYPRIEESSSKVTDILEGTSLFVILVFALWLLFVFYLRIKARAIDTKPAIIIAVLAGFLVPGFWLLNFIDQMGWMYGFNGSVTIFQNLMMLGIMGAIGAVGFFVLTAVSDSITRQYWPEKLKTWDLVRRGLFMNKPVGWGMVNAIAIGGILVGIVGLFLSMFDTTYISANTGLMSDDYFLPSIANLMVTTLFVLVIVVPLYLIIGNQIKGMVGRDWIIPIVSAVLFALIDLLPFNIEPDELDRLLRGVLGFVLGYFYLRYDFLTIVFGAFLFVNFLTTSNGWLLEGSPDANTFYMFMMVLLTFAVGGIYFVFKGTERDELPEYVPGYIEDQAKEQRLKQELSIARVVQQTFLPSKIHHLPGIDIAGICIPAQETGGDYYDMISLGDQRTALAIGDVSGKGIRAAFYMTFTKGVLHSLSALILSPVELLNQLNRLFNENATRGTFISMIYGILEADKRQFTFARAGHNPMLVVRANGDTEWLKPNGVGIGVAQKAEAFIKCTEEATLKLKEGDVVIMYTDGITEMLNAGNHFYGEERLERLVKGVRKASSEKIMEIIVDDVNEFKGVVKQHDDMTLLIIKADASVNQ</sequence>
<keyword evidence="5" id="KW-1185">Reference proteome</keyword>
<dbReference type="InterPro" id="IPR036457">
    <property type="entry name" value="PPM-type-like_dom_sf"/>
</dbReference>
<dbReference type="Gene3D" id="3.60.40.10">
    <property type="entry name" value="PPM-type phosphatase domain"/>
    <property type="match status" value="1"/>
</dbReference>
<feature type="transmembrane region" description="Helical" evidence="2">
    <location>
        <begin position="500"/>
        <end position="520"/>
    </location>
</feature>
<dbReference type="AlphaFoldDB" id="A0A9X2RHI1"/>
<reference evidence="4" key="1">
    <citation type="submission" date="2022-06" db="EMBL/GenBank/DDBJ databases">
        <title>Gracilimonas sp. CAU 1638 isolated from sea sediment.</title>
        <authorList>
            <person name="Kim W."/>
        </authorList>
    </citation>
    <scope>NUCLEOTIDE SEQUENCE</scope>
    <source>
        <strain evidence="4">CAU 1638</strain>
    </source>
</reference>
<dbReference type="EMBL" id="JANDBC010000001">
    <property type="protein sequence ID" value="MCP9291824.1"/>
    <property type="molecule type" value="Genomic_DNA"/>
</dbReference>
<dbReference type="GO" id="GO:0016791">
    <property type="term" value="F:phosphatase activity"/>
    <property type="evidence" value="ECO:0007669"/>
    <property type="project" value="TreeGrafter"/>
</dbReference>
<feature type="transmembrane region" description="Helical" evidence="2">
    <location>
        <begin position="532"/>
        <end position="557"/>
    </location>
</feature>
<evidence type="ECO:0000313" key="4">
    <source>
        <dbReference type="EMBL" id="MCP9291824.1"/>
    </source>
</evidence>
<feature type="transmembrane region" description="Helical" evidence="2">
    <location>
        <begin position="577"/>
        <end position="596"/>
    </location>
</feature>
<dbReference type="PANTHER" id="PTHR43156:SF2">
    <property type="entry name" value="STAGE II SPORULATION PROTEIN E"/>
    <property type="match status" value="1"/>
</dbReference>
<evidence type="ECO:0000259" key="3">
    <source>
        <dbReference type="SMART" id="SM00331"/>
    </source>
</evidence>
<proteinExistence type="predicted"/>
<dbReference type="Proteomes" id="UP001139125">
    <property type="component" value="Unassembled WGS sequence"/>
</dbReference>
<evidence type="ECO:0000256" key="1">
    <source>
        <dbReference type="ARBA" id="ARBA00022801"/>
    </source>
</evidence>
<feature type="transmembrane region" description="Helical" evidence="2">
    <location>
        <begin position="373"/>
        <end position="392"/>
    </location>
</feature>
<dbReference type="PANTHER" id="PTHR43156">
    <property type="entry name" value="STAGE II SPORULATION PROTEIN E-RELATED"/>
    <property type="match status" value="1"/>
</dbReference>
<keyword evidence="1" id="KW-0378">Hydrolase</keyword>
<dbReference type="InterPro" id="IPR052016">
    <property type="entry name" value="Bact_Sigma-Reg"/>
</dbReference>
<evidence type="ECO:0000256" key="2">
    <source>
        <dbReference type="SAM" id="Phobius"/>
    </source>
</evidence>
<dbReference type="SUPFAM" id="SSF81606">
    <property type="entry name" value="PP2C-like"/>
    <property type="match status" value="1"/>
</dbReference>
<keyword evidence="2" id="KW-1133">Transmembrane helix</keyword>
<protein>
    <submittedName>
        <fullName evidence="4">PP2C family protein-serine/threonine phosphatase</fullName>
    </submittedName>
</protein>
<comment type="caution">
    <text evidence="4">The sequence shown here is derived from an EMBL/GenBank/DDBJ whole genome shotgun (WGS) entry which is preliminary data.</text>
</comment>
<feature type="domain" description="PPM-type phosphatase" evidence="3">
    <location>
        <begin position="643"/>
        <end position="864"/>
    </location>
</feature>
<dbReference type="RefSeq" id="WP_255134686.1">
    <property type="nucleotide sequence ID" value="NZ_JANDBC010000001.1"/>
</dbReference>
<feature type="transmembrane region" description="Helical" evidence="2">
    <location>
        <begin position="302"/>
        <end position="321"/>
    </location>
</feature>
<gene>
    <name evidence="4" type="ORF">NM125_09585</name>
</gene>
<organism evidence="4 5">
    <name type="scientific">Gracilimonas sediminicola</name>
    <dbReference type="NCBI Taxonomy" id="2952158"/>
    <lineage>
        <taxon>Bacteria</taxon>
        <taxon>Pseudomonadati</taxon>
        <taxon>Balneolota</taxon>
        <taxon>Balneolia</taxon>
        <taxon>Balneolales</taxon>
        <taxon>Balneolaceae</taxon>
        <taxon>Gracilimonas</taxon>
    </lineage>
</organism>
<dbReference type="SMART" id="SM00331">
    <property type="entry name" value="PP2C_SIG"/>
    <property type="match status" value="1"/>
</dbReference>
<feature type="transmembrane region" description="Helical" evidence="2">
    <location>
        <begin position="466"/>
        <end position="488"/>
    </location>
</feature>